<dbReference type="Proteomes" id="UP000054324">
    <property type="component" value="Unassembled WGS sequence"/>
</dbReference>
<proteinExistence type="predicted"/>
<gene>
    <name evidence="1" type="ORF">T265_04943</name>
</gene>
<name>A0A074ZLI2_OPIVI</name>
<dbReference type="AlphaFoldDB" id="A0A074ZLI2"/>
<evidence type="ECO:0000313" key="1">
    <source>
        <dbReference type="EMBL" id="KER28188.1"/>
    </source>
</evidence>
<dbReference type="EMBL" id="KL596705">
    <property type="protein sequence ID" value="KER28188.1"/>
    <property type="molecule type" value="Genomic_DNA"/>
</dbReference>
<protein>
    <submittedName>
        <fullName evidence="1">Uncharacterized protein</fullName>
    </submittedName>
</protein>
<evidence type="ECO:0000313" key="2">
    <source>
        <dbReference type="Proteomes" id="UP000054324"/>
    </source>
</evidence>
<accession>A0A074ZLI2</accession>
<sequence>MDQDGARCNLEAKSIGDIKHLMLSANLRGFDLPYFLRLDDRVGPEKFTPRAQHHESEFETTKANVTPAHVDSAGVGLILWNLQRGLNTFV</sequence>
<reference evidence="1 2" key="1">
    <citation type="submission" date="2013-11" db="EMBL/GenBank/DDBJ databases">
        <title>Opisthorchis viverrini - life in the bile duct.</title>
        <authorList>
            <person name="Young N.D."/>
            <person name="Nagarajan N."/>
            <person name="Lin S.J."/>
            <person name="Korhonen P.K."/>
            <person name="Jex A.R."/>
            <person name="Hall R.S."/>
            <person name="Safavi-Hemami H."/>
            <person name="Kaewkong W."/>
            <person name="Bertrand D."/>
            <person name="Gao S."/>
            <person name="Seet Q."/>
            <person name="Wongkham S."/>
            <person name="Teh B.T."/>
            <person name="Wongkham C."/>
            <person name="Intapan P.M."/>
            <person name="Maleewong W."/>
            <person name="Yang X."/>
            <person name="Hu M."/>
            <person name="Wang Z."/>
            <person name="Hofmann A."/>
            <person name="Sternberg P.W."/>
            <person name="Tan P."/>
            <person name="Wang J."/>
            <person name="Gasser R.B."/>
        </authorList>
    </citation>
    <scope>NUCLEOTIDE SEQUENCE [LARGE SCALE GENOMIC DNA]</scope>
</reference>
<dbReference type="CTD" id="20319125"/>
<dbReference type="GeneID" id="20319125"/>
<dbReference type="KEGG" id="ovi:T265_04943"/>
<dbReference type="RefSeq" id="XP_009168075.1">
    <property type="nucleotide sequence ID" value="XM_009169811.1"/>
</dbReference>
<keyword evidence="2" id="KW-1185">Reference proteome</keyword>
<organism evidence="1 2">
    <name type="scientific">Opisthorchis viverrini</name>
    <name type="common">Southeast Asian liver fluke</name>
    <dbReference type="NCBI Taxonomy" id="6198"/>
    <lineage>
        <taxon>Eukaryota</taxon>
        <taxon>Metazoa</taxon>
        <taxon>Spiralia</taxon>
        <taxon>Lophotrochozoa</taxon>
        <taxon>Platyhelminthes</taxon>
        <taxon>Trematoda</taxon>
        <taxon>Digenea</taxon>
        <taxon>Opisthorchiida</taxon>
        <taxon>Opisthorchiata</taxon>
        <taxon>Opisthorchiidae</taxon>
        <taxon>Opisthorchis</taxon>
    </lineage>
</organism>